<proteinExistence type="predicted"/>
<accession>A0A077ZU53</accession>
<protein>
    <recommendedName>
        <fullName evidence="1">TLDc domain-containing protein</fullName>
    </recommendedName>
</protein>
<dbReference type="EMBL" id="CCKQ01001694">
    <property type="protein sequence ID" value="CDW72815.1"/>
    <property type="molecule type" value="Genomic_DNA"/>
</dbReference>
<evidence type="ECO:0000313" key="3">
    <source>
        <dbReference type="Proteomes" id="UP000039865"/>
    </source>
</evidence>
<gene>
    <name evidence="2" type="primary">Contig3326.g3558</name>
    <name evidence="2" type="ORF">STYLEM_1780</name>
</gene>
<dbReference type="Pfam" id="PF07534">
    <property type="entry name" value="TLD"/>
    <property type="match status" value="1"/>
</dbReference>
<dbReference type="PANTHER" id="PTHR23354">
    <property type="entry name" value="NUCLEOLAR PROTEIN 7/ESTROGEN RECEPTOR COACTIVATOR-RELATED"/>
    <property type="match status" value="1"/>
</dbReference>
<reference evidence="2 3" key="1">
    <citation type="submission" date="2014-06" db="EMBL/GenBank/DDBJ databases">
        <authorList>
            <person name="Swart Estienne"/>
        </authorList>
    </citation>
    <scope>NUCLEOTIDE SEQUENCE [LARGE SCALE GENOMIC DNA]</scope>
    <source>
        <strain evidence="2 3">130c</strain>
    </source>
</reference>
<dbReference type="InterPro" id="IPR006571">
    <property type="entry name" value="TLDc_dom"/>
</dbReference>
<name>A0A077ZU53_STYLE</name>
<dbReference type="AlphaFoldDB" id="A0A077ZU53"/>
<dbReference type="InParanoid" id="A0A077ZU53"/>
<organism evidence="2 3">
    <name type="scientific">Stylonychia lemnae</name>
    <name type="common">Ciliate</name>
    <dbReference type="NCBI Taxonomy" id="5949"/>
    <lineage>
        <taxon>Eukaryota</taxon>
        <taxon>Sar</taxon>
        <taxon>Alveolata</taxon>
        <taxon>Ciliophora</taxon>
        <taxon>Intramacronucleata</taxon>
        <taxon>Spirotrichea</taxon>
        <taxon>Stichotrichia</taxon>
        <taxon>Sporadotrichida</taxon>
        <taxon>Oxytrichidae</taxon>
        <taxon>Stylonychinae</taxon>
        <taxon>Stylonychia</taxon>
    </lineage>
</organism>
<dbReference type="PROSITE" id="PS51886">
    <property type="entry name" value="TLDC"/>
    <property type="match status" value="1"/>
</dbReference>
<keyword evidence="3" id="KW-1185">Reference proteome</keyword>
<dbReference type="Proteomes" id="UP000039865">
    <property type="component" value="Unassembled WGS sequence"/>
</dbReference>
<evidence type="ECO:0000313" key="2">
    <source>
        <dbReference type="EMBL" id="CDW72815.1"/>
    </source>
</evidence>
<feature type="domain" description="TLDc" evidence="1">
    <location>
        <begin position="297"/>
        <end position="460"/>
    </location>
</feature>
<dbReference type="OrthoDB" id="26679at2759"/>
<evidence type="ECO:0000259" key="1">
    <source>
        <dbReference type="PROSITE" id="PS51886"/>
    </source>
</evidence>
<sequence length="460" mass="54035">MQLKQLNQLLQIQKNQVRIDEKYVNEYKNPYFIEEQKEFSLDQEQNKIEKEKPKSWLGRFKSKARFFRYPSHPPEQATLQQLASKDIQPSDSVQSRGMINRLSQMGKNLWYGASKLSYEEYSDQEELHQYYQDNDDDIDQLKVKDYITISKDKIIKTEAYYFTKLTQVKGYLTINHSFMQFDPIESDENDIDISDIELLKLVNEKVLHINNEYIQSAYQYEYLLQFNLTTLNGMTLRETKAVLHKKGFRREIQPMANIFIKIVNDKVRSVNYLQLLNKNSPGIQLIKFIPNKSEPSEFLTDQQISNLIEELPSMIQGNDWTLVYSLNRDGVSQKTFLEKSKKWKHTILVIQDTNDWAFGAYCTENWHEATKFYGTGENFLFTFKKSNKPIVYRWSGQDDQLQWASDDVIGIGGGVHGRFGIFLQDNFLKGSSQVTTTFENEILSEKEDFICTNLELWGLE</sequence>
<dbReference type="SMART" id="SM00584">
    <property type="entry name" value="TLDc"/>
    <property type="match status" value="1"/>
</dbReference>